<accession>A0A0L0S0G6</accession>
<dbReference type="OrthoDB" id="5572938at2759"/>
<evidence type="ECO:0000313" key="1">
    <source>
        <dbReference type="EMBL" id="KNE55861.1"/>
    </source>
</evidence>
<proteinExistence type="predicted"/>
<organism evidence="1 2">
    <name type="scientific">Allomyces macrogynus (strain ATCC 38327)</name>
    <name type="common">Allomyces javanicus var. macrogynus</name>
    <dbReference type="NCBI Taxonomy" id="578462"/>
    <lineage>
        <taxon>Eukaryota</taxon>
        <taxon>Fungi</taxon>
        <taxon>Fungi incertae sedis</taxon>
        <taxon>Blastocladiomycota</taxon>
        <taxon>Blastocladiomycetes</taxon>
        <taxon>Blastocladiales</taxon>
        <taxon>Blastocladiaceae</taxon>
        <taxon>Allomyces</taxon>
    </lineage>
</organism>
<evidence type="ECO:0000313" key="2">
    <source>
        <dbReference type="Proteomes" id="UP000054350"/>
    </source>
</evidence>
<gene>
    <name evidence="1" type="ORF">AMAG_01731</name>
</gene>
<name>A0A0L0S0G6_ALLM3</name>
<reference evidence="2" key="2">
    <citation type="submission" date="2009-11" db="EMBL/GenBank/DDBJ databases">
        <title>The Genome Sequence of Allomyces macrogynus strain ATCC 38327.</title>
        <authorList>
            <consortium name="The Broad Institute Genome Sequencing Platform"/>
            <person name="Russ C."/>
            <person name="Cuomo C."/>
            <person name="Shea T."/>
            <person name="Young S.K."/>
            <person name="Zeng Q."/>
            <person name="Koehrsen M."/>
            <person name="Haas B."/>
            <person name="Borodovsky M."/>
            <person name="Guigo R."/>
            <person name="Alvarado L."/>
            <person name="Berlin A."/>
            <person name="Borenstein D."/>
            <person name="Chen Z."/>
            <person name="Engels R."/>
            <person name="Freedman E."/>
            <person name="Gellesch M."/>
            <person name="Goldberg J."/>
            <person name="Griggs A."/>
            <person name="Gujja S."/>
            <person name="Heiman D."/>
            <person name="Hepburn T."/>
            <person name="Howarth C."/>
            <person name="Jen D."/>
            <person name="Larson L."/>
            <person name="Lewis B."/>
            <person name="Mehta T."/>
            <person name="Park D."/>
            <person name="Pearson M."/>
            <person name="Roberts A."/>
            <person name="Saif S."/>
            <person name="Shenoy N."/>
            <person name="Sisk P."/>
            <person name="Stolte C."/>
            <person name="Sykes S."/>
            <person name="Walk T."/>
            <person name="White J."/>
            <person name="Yandava C."/>
            <person name="Burger G."/>
            <person name="Gray M.W."/>
            <person name="Holland P.W.H."/>
            <person name="King N."/>
            <person name="Lang F.B.F."/>
            <person name="Roger A.J."/>
            <person name="Ruiz-Trillo I."/>
            <person name="Lander E."/>
            <person name="Nusbaum C."/>
        </authorList>
    </citation>
    <scope>NUCLEOTIDE SEQUENCE [LARGE SCALE GENOMIC DNA]</scope>
    <source>
        <strain evidence="2">ATCC 38327</strain>
    </source>
</reference>
<reference evidence="1 2" key="1">
    <citation type="submission" date="2009-11" db="EMBL/GenBank/DDBJ databases">
        <title>Annotation of Allomyces macrogynus ATCC 38327.</title>
        <authorList>
            <consortium name="The Broad Institute Genome Sequencing Platform"/>
            <person name="Russ C."/>
            <person name="Cuomo C."/>
            <person name="Burger G."/>
            <person name="Gray M.W."/>
            <person name="Holland P.W.H."/>
            <person name="King N."/>
            <person name="Lang F.B.F."/>
            <person name="Roger A.J."/>
            <person name="Ruiz-Trillo I."/>
            <person name="Young S.K."/>
            <person name="Zeng Q."/>
            <person name="Gargeya S."/>
            <person name="Fitzgerald M."/>
            <person name="Haas B."/>
            <person name="Abouelleil A."/>
            <person name="Alvarado L."/>
            <person name="Arachchi H.M."/>
            <person name="Berlin A."/>
            <person name="Chapman S.B."/>
            <person name="Gearin G."/>
            <person name="Goldberg J."/>
            <person name="Griggs A."/>
            <person name="Gujja S."/>
            <person name="Hansen M."/>
            <person name="Heiman D."/>
            <person name="Howarth C."/>
            <person name="Larimer J."/>
            <person name="Lui A."/>
            <person name="MacDonald P.J.P."/>
            <person name="McCowen C."/>
            <person name="Montmayeur A."/>
            <person name="Murphy C."/>
            <person name="Neiman D."/>
            <person name="Pearson M."/>
            <person name="Priest M."/>
            <person name="Roberts A."/>
            <person name="Saif S."/>
            <person name="Shea T."/>
            <person name="Sisk P."/>
            <person name="Stolte C."/>
            <person name="Sykes S."/>
            <person name="Wortman J."/>
            <person name="Nusbaum C."/>
            <person name="Birren B."/>
        </authorList>
    </citation>
    <scope>NUCLEOTIDE SEQUENCE [LARGE SCALE GENOMIC DNA]</scope>
    <source>
        <strain evidence="1 2">ATCC 38327</strain>
    </source>
</reference>
<dbReference type="AlphaFoldDB" id="A0A0L0S0G6"/>
<dbReference type="VEuPathDB" id="FungiDB:AMAG_01731"/>
<dbReference type="EMBL" id="GG745329">
    <property type="protein sequence ID" value="KNE55861.1"/>
    <property type="molecule type" value="Genomic_DNA"/>
</dbReference>
<protein>
    <submittedName>
        <fullName evidence="1">Uncharacterized protein</fullName>
    </submittedName>
</protein>
<sequence length="426" mass="45115">MRNVCWLTSSSRVLMFANPRTCEHASQPSKAEHGTSVHQQRSQAPLIPYFRARALFVSTTRLGPAQARLGASCPASSTHPRTKMLSTLRPAFGTAVLVRPILITTLSPAMGTAALLAVRRGALTVQSRNMHASRYGRHRYTRDDQSCPPGGRAGWWAAAAGPRVPDSPGRSAVKFGASVAAGVLAFAVAKPLILTVLGAGLGYGAFRITRTWLDLRFPPRYPQYYYQRPVHDADPAGAAKDADPYANDPVAQWLKEMGVQRNAPTPGAADPMAAAFFGRMARMGDRFARTMAAAHPALLDAPETVHSLVVEEITRRDSELARAVVLALNVPGVNDVQFSAPTSVSRAITTTTSGTGVATTSATLEIGLDAIASSGSIVGVVAGADVPDTTNGRVHLKWVRVANGPTVNIDRWGGGWVDAAAPPKSS</sequence>
<dbReference type="Proteomes" id="UP000054350">
    <property type="component" value="Unassembled WGS sequence"/>
</dbReference>
<keyword evidence="2" id="KW-1185">Reference proteome</keyword>